<dbReference type="EMBL" id="JBANAX010000457">
    <property type="protein sequence ID" value="KAL1208131.1"/>
    <property type="molecule type" value="Genomic_DNA"/>
</dbReference>
<evidence type="ECO:0000313" key="2">
    <source>
        <dbReference type="Proteomes" id="UP001558713"/>
    </source>
</evidence>
<accession>A0ABD1APS3</accession>
<comment type="caution">
    <text evidence="1">The sequence shown here is derived from an EMBL/GenBank/DDBJ whole genome shotgun (WGS) entry which is preliminary data.</text>
</comment>
<dbReference type="InterPro" id="IPR044807">
    <property type="entry name" value="DRIP1-like"/>
</dbReference>
<name>A0ABD1APS3_CARAN</name>
<dbReference type="Gene3D" id="3.10.20.90">
    <property type="entry name" value="Phosphatidylinositol 3-kinase Catalytic Subunit, Chain A, domain 1"/>
    <property type="match status" value="1"/>
</dbReference>
<organism evidence="1 2">
    <name type="scientific">Cardamine amara subsp. amara</name>
    <dbReference type="NCBI Taxonomy" id="228776"/>
    <lineage>
        <taxon>Eukaryota</taxon>
        <taxon>Viridiplantae</taxon>
        <taxon>Streptophyta</taxon>
        <taxon>Embryophyta</taxon>
        <taxon>Tracheophyta</taxon>
        <taxon>Spermatophyta</taxon>
        <taxon>Magnoliopsida</taxon>
        <taxon>eudicotyledons</taxon>
        <taxon>Gunneridae</taxon>
        <taxon>Pentapetalae</taxon>
        <taxon>rosids</taxon>
        <taxon>malvids</taxon>
        <taxon>Brassicales</taxon>
        <taxon>Brassicaceae</taxon>
        <taxon>Cardamineae</taxon>
        <taxon>Cardamine</taxon>
    </lineage>
</organism>
<sequence>MHAERKKASNMDKRQDTTFSVPTQTPLWFRLVASNQEDTNEPLHQTSASYIKVKDSNLKVSYLKKYIVKKLDLKSEDEVELYLDNEPLDSLMTLYELLQYWIMKKPEGDLINTQAGSSGADCVMVINYGRKSQHVPQFTHLADTNEVAPIDNEAAKFTEVLSTSQYVSSPSGIILRSSQAFEFNAINGNNRWFGMLETS</sequence>
<protein>
    <submittedName>
        <fullName evidence="1">E3 ubiquitin protein ligase DRIP1</fullName>
    </submittedName>
</protein>
<dbReference type="PANTHER" id="PTHR46293:SF3">
    <property type="entry name" value="E3 UBIQUITIN PROTEIN LIGASE DRIPH-RELATED"/>
    <property type="match status" value="1"/>
</dbReference>
<dbReference type="AlphaFoldDB" id="A0ABD1APS3"/>
<reference evidence="1 2" key="1">
    <citation type="submission" date="2024-04" db="EMBL/GenBank/DDBJ databases">
        <title>Genome assembly C_amara_ONT_v2.</title>
        <authorList>
            <person name="Yant L."/>
            <person name="Moore C."/>
            <person name="Slenker M."/>
        </authorList>
    </citation>
    <scope>NUCLEOTIDE SEQUENCE [LARGE SCALE GENOMIC DNA]</scope>
    <source>
        <tissue evidence="1">Leaf</tissue>
    </source>
</reference>
<proteinExistence type="predicted"/>
<dbReference type="PANTHER" id="PTHR46293">
    <property type="entry name" value="E3 UBIQUITIN PROTEIN LIGASE DRIP1"/>
    <property type="match status" value="1"/>
</dbReference>
<evidence type="ECO:0000313" key="1">
    <source>
        <dbReference type="EMBL" id="KAL1208131.1"/>
    </source>
</evidence>
<keyword evidence="2" id="KW-1185">Reference proteome</keyword>
<dbReference type="Proteomes" id="UP001558713">
    <property type="component" value="Unassembled WGS sequence"/>
</dbReference>
<gene>
    <name evidence="1" type="ORF">V5N11_014787</name>
</gene>